<dbReference type="EMBL" id="KV429168">
    <property type="protein sequence ID" value="KZT63638.1"/>
    <property type="molecule type" value="Genomic_DNA"/>
</dbReference>
<sequence>MPNIVYLRRSKPLLTAATLVHVKANARILPRDRPRKMIKEKTIWSLSMSVFGTSVPCNRPSQAGSRAIAIENCFGISPPLSSSFAEANPPPRRARARRRATRPDAPQACITRLSHGGTSCHITHPFDLLSLRKEILVN</sequence>
<evidence type="ECO:0000256" key="1">
    <source>
        <dbReference type="SAM" id="MobiDB-lite"/>
    </source>
</evidence>
<protein>
    <submittedName>
        <fullName evidence="2">Uncharacterized protein</fullName>
    </submittedName>
</protein>
<name>A0A165KVJ2_9APHY</name>
<keyword evidence="3" id="KW-1185">Reference proteome</keyword>
<evidence type="ECO:0000313" key="3">
    <source>
        <dbReference type="Proteomes" id="UP000076727"/>
    </source>
</evidence>
<feature type="region of interest" description="Disordered" evidence="1">
    <location>
        <begin position="81"/>
        <end position="104"/>
    </location>
</feature>
<reference evidence="2 3" key="1">
    <citation type="journal article" date="2016" name="Mol. Biol. Evol.">
        <title>Comparative Genomics of Early-Diverging Mushroom-Forming Fungi Provides Insights into the Origins of Lignocellulose Decay Capabilities.</title>
        <authorList>
            <person name="Nagy L.G."/>
            <person name="Riley R."/>
            <person name="Tritt A."/>
            <person name="Adam C."/>
            <person name="Daum C."/>
            <person name="Floudas D."/>
            <person name="Sun H."/>
            <person name="Yadav J.S."/>
            <person name="Pangilinan J."/>
            <person name="Larsson K.H."/>
            <person name="Matsuura K."/>
            <person name="Barry K."/>
            <person name="Labutti K."/>
            <person name="Kuo R."/>
            <person name="Ohm R.A."/>
            <person name="Bhattacharya S.S."/>
            <person name="Shirouzu T."/>
            <person name="Yoshinaga Y."/>
            <person name="Martin F.M."/>
            <person name="Grigoriev I.V."/>
            <person name="Hibbett D.S."/>
        </authorList>
    </citation>
    <scope>NUCLEOTIDE SEQUENCE [LARGE SCALE GENOMIC DNA]</scope>
    <source>
        <strain evidence="2 3">L-15889</strain>
    </source>
</reference>
<gene>
    <name evidence="2" type="ORF">DAEQUDRAFT_102761</name>
</gene>
<proteinExistence type="predicted"/>
<dbReference type="Proteomes" id="UP000076727">
    <property type="component" value="Unassembled WGS sequence"/>
</dbReference>
<dbReference type="AlphaFoldDB" id="A0A165KVJ2"/>
<accession>A0A165KVJ2</accession>
<evidence type="ECO:0000313" key="2">
    <source>
        <dbReference type="EMBL" id="KZT63638.1"/>
    </source>
</evidence>
<organism evidence="2 3">
    <name type="scientific">Daedalea quercina L-15889</name>
    <dbReference type="NCBI Taxonomy" id="1314783"/>
    <lineage>
        <taxon>Eukaryota</taxon>
        <taxon>Fungi</taxon>
        <taxon>Dikarya</taxon>
        <taxon>Basidiomycota</taxon>
        <taxon>Agaricomycotina</taxon>
        <taxon>Agaricomycetes</taxon>
        <taxon>Polyporales</taxon>
        <taxon>Fomitopsis</taxon>
    </lineage>
</organism>